<evidence type="ECO:0000256" key="13">
    <source>
        <dbReference type="ARBA" id="ARBA00023316"/>
    </source>
</evidence>
<dbReference type="AlphaFoldDB" id="A0A388TBL2"/>
<keyword evidence="6" id="KW-0808">Transferase</keyword>
<comment type="pathway">
    <text evidence="2">Cell wall biogenesis; peptidoglycan biosynthesis.</text>
</comment>
<feature type="transmembrane region" description="Helical" evidence="22">
    <location>
        <begin position="7"/>
        <end position="27"/>
    </location>
</feature>
<evidence type="ECO:0000256" key="7">
    <source>
        <dbReference type="ARBA" id="ARBA00022692"/>
    </source>
</evidence>
<evidence type="ECO:0000256" key="6">
    <source>
        <dbReference type="ARBA" id="ARBA00022679"/>
    </source>
</evidence>
<keyword evidence="9" id="KW-0573">Peptidoglycan synthesis</keyword>
<dbReference type="GO" id="GO:0008360">
    <property type="term" value="P:regulation of cell shape"/>
    <property type="evidence" value="ECO:0007669"/>
    <property type="project" value="UniProtKB-KW"/>
</dbReference>
<evidence type="ECO:0000256" key="1">
    <source>
        <dbReference type="ARBA" id="ARBA00004651"/>
    </source>
</evidence>
<dbReference type="GO" id="GO:0008955">
    <property type="term" value="F:peptidoglycan glycosyltransferase activity"/>
    <property type="evidence" value="ECO:0007669"/>
    <property type="project" value="UniProtKB-EC"/>
</dbReference>
<accession>A0A388TBL2</accession>
<organism evidence="23 24">
    <name type="scientific">Termititenax aidoneus</name>
    <dbReference type="NCBI Taxonomy" id="2218524"/>
    <lineage>
        <taxon>Bacteria</taxon>
        <taxon>Bacillati</taxon>
        <taxon>Candidatus Margulisiibacteriota</taxon>
        <taxon>Candidatus Termititenacia</taxon>
        <taxon>Candidatus Termititenacales</taxon>
        <taxon>Candidatus Termititenacaceae</taxon>
        <taxon>Candidatus Termititenax</taxon>
    </lineage>
</organism>
<evidence type="ECO:0000256" key="18">
    <source>
        <dbReference type="ARBA" id="ARBA00041418"/>
    </source>
</evidence>
<evidence type="ECO:0000256" key="20">
    <source>
        <dbReference type="ARBA" id="ARBA00049902"/>
    </source>
</evidence>
<dbReference type="EC" id="2.4.99.28" evidence="19"/>
<feature type="transmembrane region" description="Helical" evidence="22">
    <location>
        <begin position="271"/>
        <end position="290"/>
    </location>
</feature>
<evidence type="ECO:0000256" key="22">
    <source>
        <dbReference type="SAM" id="Phobius"/>
    </source>
</evidence>
<feature type="transmembrane region" description="Helical" evidence="22">
    <location>
        <begin position="101"/>
        <end position="124"/>
    </location>
</feature>
<evidence type="ECO:0000313" key="24">
    <source>
        <dbReference type="Proteomes" id="UP000269352"/>
    </source>
</evidence>
<evidence type="ECO:0000256" key="5">
    <source>
        <dbReference type="ARBA" id="ARBA00022676"/>
    </source>
</evidence>
<dbReference type="GO" id="GO:0071555">
    <property type="term" value="P:cell wall organization"/>
    <property type="evidence" value="ECO:0007669"/>
    <property type="project" value="UniProtKB-KW"/>
</dbReference>
<proteinExistence type="inferred from homology"/>
<protein>
    <recommendedName>
        <fullName evidence="17">Probable peptidoglycan glycosyltransferase FtsW</fullName>
        <ecNumber evidence="19">2.4.99.28</ecNumber>
    </recommendedName>
    <alternativeName>
        <fullName evidence="18">Cell division protein FtsW</fullName>
    </alternativeName>
    <alternativeName>
        <fullName evidence="15">Cell wall polymerase</fullName>
    </alternativeName>
    <alternativeName>
        <fullName evidence="14">Peptidoglycan polymerase</fullName>
    </alternativeName>
</protein>
<evidence type="ECO:0000256" key="9">
    <source>
        <dbReference type="ARBA" id="ARBA00022984"/>
    </source>
</evidence>
<evidence type="ECO:0000256" key="8">
    <source>
        <dbReference type="ARBA" id="ARBA00022960"/>
    </source>
</evidence>
<dbReference type="GO" id="GO:0051301">
    <property type="term" value="P:cell division"/>
    <property type="evidence" value="ECO:0007669"/>
    <property type="project" value="UniProtKB-KW"/>
</dbReference>
<comment type="similarity">
    <text evidence="16">Belongs to the SEDS family. FtsW subfamily.</text>
</comment>
<comment type="function">
    <text evidence="21">Peptidoglycan polymerase that is essential for cell division.</text>
</comment>
<dbReference type="Proteomes" id="UP000269352">
    <property type="component" value="Unassembled WGS sequence"/>
</dbReference>
<keyword evidence="4 23" id="KW-0132">Cell division</keyword>
<gene>
    <name evidence="23" type="primary">ftsW</name>
    <name evidence="23" type="ORF">NO1_1092</name>
</gene>
<evidence type="ECO:0000256" key="17">
    <source>
        <dbReference type="ARBA" id="ARBA00041185"/>
    </source>
</evidence>
<dbReference type="GO" id="GO:0032153">
    <property type="term" value="C:cell division site"/>
    <property type="evidence" value="ECO:0007669"/>
    <property type="project" value="TreeGrafter"/>
</dbReference>
<evidence type="ECO:0000256" key="12">
    <source>
        <dbReference type="ARBA" id="ARBA00023306"/>
    </source>
</evidence>
<evidence type="ECO:0000256" key="10">
    <source>
        <dbReference type="ARBA" id="ARBA00022989"/>
    </source>
</evidence>
<keyword evidence="7 22" id="KW-0812">Transmembrane</keyword>
<evidence type="ECO:0000313" key="23">
    <source>
        <dbReference type="EMBL" id="GBR73801.1"/>
    </source>
</evidence>
<evidence type="ECO:0000256" key="3">
    <source>
        <dbReference type="ARBA" id="ARBA00022475"/>
    </source>
</evidence>
<name>A0A388TBL2_TERA1</name>
<dbReference type="EMBL" id="BGZN01000020">
    <property type="protein sequence ID" value="GBR73801.1"/>
    <property type="molecule type" value="Genomic_DNA"/>
</dbReference>
<reference evidence="23 24" key="1">
    <citation type="journal article" date="2019" name="ISME J.">
        <title>Genome analyses of uncultured TG2/ZB3 bacteria in 'Margulisbacteria' specifically attached to ectosymbiotic spirochetes of protists in the termite gut.</title>
        <authorList>
            <person name="Utami Y.D."/>
            <person name="Kuwahara H."/>
            <person name="Igai K."/>
            <person name="Murakami T."/>
            <person name="Sugaya K."/>
            <person name="Morikawa T."/>
            <person name="Nagura Y."/>
            <person name="Yuki M."/>
            <person name="Deevong P."/>
            <person name="Inoue T."/>
            <person name="Kihara K."/>
            <person name="Lo N."/>
            <person name="Yamada A."/>
            <person name="Ohkuma M."/>
            <person name="Hongoh Y."/>
        </authorList>
    </citation>
    <scope>NUCLEOTIDE SEQUENCE [LARGE SCALE GENOMIC DNA]</scope>
    <source>
        <strain evidence="23">NkOx7-01</strain>
    </source>
</reference>
<evidence type="ECO:0000256" key="14">
    <source>
        <dbReference type="ARBA" id="ARBA00032370"/>
    </source>
</evidence>
<feature type="transmembrane region" description="Helical" evidence="22">
    <location>
        <begin position="302"/>
        <end position="324"/>
    </location>
</feature>
<evidence type="ECO:0000256" key="15">
    <source>
        <dbReference type="ARBA" id="ARBA00033270"/>
    </source>
</evidence>
<sequence>MRRKVDAYILWPAVILIVTGFLMILSVTPVAGLRSYNDEFYFILRQLFYLTAGLILCAVLSFWDYAKLQKYTPFALAVTFFLLLLTYRPELGVTAGGASRWLRLGLLSFQPSELVKFFLIVYLAEALVNKKEILTDFWRGALPILLVCGVLVFGILKQPDLGTALVIGATALLMLIVGGSNLMDLFVLCLLAVRVLIFQISRTPYQLRRWTAFLNPLQDRQGAGWNTVQSLIAVGSGSWFGVGLGGSRQKFAYLPQHYNDYIFAMICEERGFLLAAVIVFLFALLVLRGVRLAGRVHNPFGAYLALGFSLCLGIQAAVHMLVVLGWAPAKGITLPFISYGGSSLIVSLAMLGVLLRISREAE</sequence>
<evidence type="ECO:0000256" key="11">
    <source>
        <dbReference type="ARBA" id="ARBA00023136"/>
    </source>
</evidence>
<dbReference type="Pfam" id="PF01098">
    <property type="entry name" value="FTSW_RODA_SPOVE"/>
    <property type="match status" value="1"/>
</dbReference>
<dbReference type="InterPro" id="IPR001182">
    <property type="entry name" value="FtsW/RodA"/>
</dbReference>
<feature type="transmembrane region" description="Helical" evidence="22">
    <location>
        <begin position="73"/>
        <end position="89"/>
    </location>
</feature>
<feature type="transmembrane region" description="Helical" evidence="22">
    <location>
        <begin position="47"/>
        <end position="66"/>
    </location>
</feature>
<keyword evidence="11 22" id="KW-0472">Membrane</keyword>
<comment type="caution">
    <text evidence="23">The sequence shown here is derived from an EMBL/GenBank/DDBJ whole genome shotgun (WGS) entry which is preliminary data.</text>
</comment>
<dbReference type="GO" id="GO:0005886">
    <property type="term" value="C:plasma membrane"/>
    <property type="evidence" value="ECO:0007669"/>
    <property type="project" value="UniProtKB-SubCell"/>
</dbReference>
<keyword evidence="24" id="KW-1185">Reference proteome</keyword>
<dbReference type="PANTHER" id="PTHR30474">
    <property type="entry name" value="CELL CYCLE PROTEIN"/>
    <property type="match status" value="1"/>
</dbReference>
<dbReference type="InterPro" id="IPR013437">
    <property type="entry name" value="FtsW"/>
</dbReference>
<comment type="subcellular location">
    <subcellularLocation>
        <location evidence="1">Cell membrane</location>
        <topology evidence="1">Multi-pass membrane protein</topology>
    </subcellularLocation>
</comment>
<feature type="transmembrane region" description="Helical" evidence="22">
    <location>
        <begin position="136"/>
        <end position="155"/>
    </location>
</feature>
<dbReference type="NCBIfam" id="TIGR02614">
    <property type="entry name" value="ftsW"/>
    <property type="match status" value="1"/>
</dbReference>
<evidence type="ECO:0000256" key="2">
    <source>
        <dbReference type="ARBA" id="ARBA00004752"/>
    </source>
</evidence>
<evidence type="ECO:0000256" key="21">
    <source>
        <dbReference type="ARBA" id="ARBA00049966"/>
    </source>
</evidence>
<keyword evidence="8" id="KW-0133">Cell shape</keyword>
<dbReference type="GO" id="GO:0015648">
    <property type="term" value="F:lipid-linked peptidoglycan transporter activity"/>
    <property type="evidence" value="ECO:0007669"/>
    <property type="project" value="TreeGrafter"/>
</dbReference>
<evidence type="ECO:0000256" key="16">
    <source>
        <dbReference type="ARBA" id="ARBA00038053"/>
    </source>
</evidence>
<keyword evidence="12" id="KW-0131">Cell cycle</keyword>
<evidence type="ECO:0000256" key="19">
    <source>
        <dbReference type="ARBA" id="ARBA00044770"/>
    </source>
</evidence>
<keyword evidence="13" id="KW-0961">Cell wall biogenesis/degradation</keyword>
<dbReference type="PANTHER" id="PTHR30474:SF2">
    <property type="entry name" value="PEPTIDOGLYCAN GLYCOSYLTRANSFERASE FTSW-RELATED"/>
    <property type="match status" value="1"/>
</dbReference>
<comment type="catalytic activity">
    <reaction evidence="20">
        <text>[GlcNAc-(1-&gt;4)-Mur2Ac(oyl-L-Ala-gamma-D-Glu-L-Lys-D-Ala-D-Ala)](n)-di-trans,octa-cis-undecaprenyl diphosphate + beta-D-GlcNAc-(1-&gt;4)-Mur2Ac(oyl-L-Ala-gamma-D-Glu-L-Lys-D-Ala-D-Ala)-di-trans,octa-cis-undecaprenyl diphosphate = [GlcNAc-(1-&gt;4)-Mur2Ac(oyl-L-Ala-gamma-D-Glu-L-Lys-D-Ala-D-Ala)](n+1)-di-trans,octa-cis-undecaprenyl diphosphate + di-trans,octa-cis-undecaprenyl diphosphate + H(+)</text>
        <dbReference type="Rhea" id="RHEA:23708"/>
        <dbReference type="Rhea" id="RHEA-COMP:9602"/>
        <dbReference type="Rhea" id="RHEA-COMP:9603"/>
        <dbReference type="ChEBI" id="CHEBI:15378"/>
        <dbReference type="ChEBI" id="CHEBI:58405"/>
        <dbReference type="ChEBI" id="CHEBI:60033"/>
        <dbReference type="ChEBI" id="CHEBI:78435"/>
        <dbReference type="EC" id="2.4.99.28"/>
    </reaction>
</comment>
<feature type="transmembrane region" description="Helical" evidence="22">
    <location>
        <begin position="336"/>
        <end position="357"/>
    </location>
</feature>
<evidence type="ECO:0000256" key="4">
    <source>
        <dbReference type="ARBA" id="ARBA00022618"/>
    </source>
</evidence>
<keyword evidence="10 22" id="KW-1133">Transmembrane helix</keyword>
<keyword evidence="5" id="KW-0328">Glycosyltransferase</keyword>
<dbReference type="GO" id="GO:0009252">
    <property type="term" value="P:peptidoglycan biosynthetic process"/>
    <property type="evidence" value="ECO:0007669"/>
    <property type="project" value="UniProtKB-KW"/>
</dbReference>
<keyword evidence="3" id="KW-1003">Cell membrane</keyword>